<evidence type="ECO:0000313" key="1">
    <source>
        <dbReference type="EMBL" id="AJD48794.1"/>
    </source>
</evidence>
<keyword evidence="2" id="KW-1185">Reference proteome</keyword>
<dbReference type="Proteomes" id="UP000006764">
    <property type="component" value="Chromosome"/>
</dbReference>
<dbReference type="STRING" id="391936.S7S_11910"/>
<dbReference type="AlphaFoldDB" id="A0A0B4XKI7"/>
<sequence>MRIHPLSRDQLDSLCHQGRVIEQDRHGIKVLQLSDGRFLKFFRRKRWLNRDLLAPAAVRFAHHAVQLERLGIPTLHVDSLHRIPGEPHSVAVYRPLPGRTLRQLLARGEATPQLMYRIGTFLALLHRRGVYFRSVHPGNIVVTGMQQFGLIDLLDMKVRPWSMSRWARRRNWLHFLRAPPDRPYLTPALIDAVILGYLDDADLPQRERDSVGGRVRQTYESVRRLTSDV</sequence>
<dbReference type="KEGG" id="apac:S7S_11910"/>
<organism evidence="1 2">
    <name type="scientific">Isoalcanivorax pacificus W11-5</name>
    <dbReference type="NCBI Taxonomy" id="391936"/>
    <lineage>
        <taxon>Bacteria</taxon>
        <taxon>Pseudomonadati</taxon>
        <taxon>Pseudomonadota</taxon>
        <taxon>Gammaproteobacteria</taxon>
        <taxon>Oceanospirillales</taxon>
        <taxon>Alcanivoracaceae</taxon>
        <taxon>Isoalcanivorax</taxon>
    </lineage>
</organism>
<name>A0A0B4XKI7_9GAMM</name>
<dbReference type="SUPFAM" id="SSF56112">
    <property type="entry name" value="Protein kinase-like (PK-like)"/>
    <property type="match status" value="1"/>
</dbReference>
<proteinExistence type="predicted"/>
<accession>A0A0B4XKI7</accession>
<protein>
    <submittedName>
        <fullName evidence="1">O-antigen polymerase family protein/toluene tolerance protein</fullName>
    </submittedName>
</protein>
<dbReference type="RefSeq" id="WP_008736836.1">
    <property type="nucleotide sequence ID" value="NZ_CP004387.1"/>
</dbReference>
<evidence type="ECO:0000313" key="2">
    <source>
        <dbReference type="Proteomes" id="UP000006764"/>
    </source>
</evidence>
<dbReference type="HOGENOM" id="CLU_112033_0_0_6"/>
<dbReference type="EMBL" id="CP004387">
    <property type="protein sequence ID" value="AJD48794.1"/>
    <property type="molecule type" value="Genomic_DNA"/>
</dbReference>
<gene>
    <name evidence="1" type="ORF">S7S_11910</name>
</gene>
<dbReference type="InterPro" id="IPR011009">
    <property type="entry name" value="Kinase-like_dom_sf"/>
</dbReference>
<reference evidence="1 2" key="1">
    <citation type="journal article" date="2012" name="J. Bacteriol.">
        <title>Genome sequence of an alkane-degrading bacterium, Alcanivorax pacificus type strain W11-5, isolated from deep sea sediment.</title>
        <authorList>
            <person name="Lai Q."/>
            <person name="Shao Z."/>
        </authorList>
    </citation>
    <scope>NUCLEOTIDE SEQUENCE [LARGE SCALE GENOMIC DNA]</scope>
    <source>
        <strain evidence="1 2">W11-5</strain>
    </source>
</reference>